<feature type="compositionally biased region" description="Acidic residues" evidence="1">
    <location>
        <begin position="343"/>
        <end position="374"/>
    </location>
</feature>
<dbReference type="Gene3D" id="2.30.30.490">
    <property type="match status" value="1"/>
</dbReference>
<dbReference type="PROSITE" id="PS51038">
    <property type="entry name" value="BAH"/>
    <property type="match status" value="1"/>
</dbReference>
<evidence type="ECO:0000259" key="2">
    <source>
        <dbReference type="PROSITE" id="PS51038"/>
    </source>
</evidence>
<dbReference type="GO" id="GO:0003682">
    <property type="term" value="F:chromatin binding"/>
    <property type="evidence" value="ECO:0007669"/>
    <property type="project" value="InterPro"/>
</dbReference>
<reference evidence="3" key="2">
    <citation type="submission" date="2025-09" db="UniProtKB">
        <authorList>
            <consortium name="Ensembl"/>
        </authorList>
    </citation>
    <scope>IDENTIFICATION</scope>
</reference>
<dbReference type="Ensembl" id="ENSEBUT00000013885.1">
    <property type="protein sequence ID" value="ENSEBUP00000013308.1"/>
    <property type="gene ID" value="ENSEBUG00000008385.1"/>
</dbReference>
<organism evidence="3 4">
    <name type="scientific">Eptatretus burgeri</name>
    <name type="common">Inshore hagfish</name>
    <dbReference type="NCBI Taxonomy" id="7764"/>
    <lineage>
        <taxon>Eukaryota</taxon>
        <taxon>Metazoa</taxon>
        <taxon>Chordata</taxon>
        <taxon>Craniata</taxon>
        <taxon>Vertebrata</taxon>
        <taxon>Cyclostomata</taxon>
        <taxon>Myxini</taxon>
        <taxon>Myxiniformes</taxon>
        <taxon>Myxinidae</taxon>
        <taxon>Eptatretinae</taxon>
        <taxon>Eptatretus</taxon>
    </lineage>
</organism>
<feature type="region of interest" description="Disordered" evidence="1">
    <location>
        <begin position="181"/>
        <end position="212"/>
    </location>
</feature>
<dbReference type="Proteomes" id="UP000694388">
    <property type="component" value="Unplaced"/>
</dbReference>
<feature type="compositionally biased region" description="Polar residues" evidence="1">
    <location>
        <begin position="248"/>
        <end position="259"/>
    </location>
</feature>
<feature type="region of interest" description="Disordered" evidence="1">
    <location>
        <begin position="341"/>
        <end position="441"/>
    </location>
</feature>
<dbReference type="InterPro" id="IPR043151">
    <property type="entry name" value="BAH_sf"/>
</dbReference>
<reference evidence="3" key="1">
    <citation type="submission" date="2025-08" db="UniProtKB">
        <authorList>
            <consortium name="Ensembl"/>
        </authorList>
    </citation>
    <scope>IDENTIFICATION</scope>
</reference>
<proteinExistence type="predicted"/>
<dbReference type="InterPro" id="IPR001025">
    <property type="entry name" value="BAH_dom"/>
</dbReference>
<dbReference type="AlphaFoldDB" id="A0A8C4QD89"/>
<evidence type="ECO:0000256" key="1">
    <source>
        <dbReference type="SAM" id="MobiDB-lite"/>
    </source>
</evidence>
<keyword evidence="4" id="KW-1185">Reference proteome</keyword>
<feature type="domain" description="BAH" evidence="2">
    <location>
        <begin position="49"/>
        <end position="173"/>
    </location>
</feature>
<protein>
    <recommendedName>
        <fullName evidence="2">BAH domain-containing protein</fullName>
    </recommendedName>
</protein>
<feature type="compositionally biased region" description="Polar residues" evidence="1">
    <location>
        <begin position="181"/>
        <end position="202"/>
    </location>
</feature>
<evidence type="ECO:0000313" key="3">
    <source>
        <dbReference type="Ensembl" id="ENSEBUP00000013308.1"/>
    </source>
</evidence>
<evidence type="ECO:0000313" key="4">
    <source>
        <dbReference type="Proteomes" id="UP000694388"/>
    </source>
</evidence>
<feature type="compositionally biased region" description="Basic residues" evidence="1">
    <location>
        <begin position="379"/>
        <end position="391"/>
    </location>
</feature>
<feature type="region of interest" description="Disordered" evidence="1">
    <location>
        <begin position="234"/>
        <end position="277"/>
    </location>
</feature>
<name>A0A8C4QD89_EPTBU</name>
<dbReference type="SMART" id="SM00439">
    <property type="entry name" value="BAH"/>
    <property type="match status" value="1"/>
</dbReference>
<accession>A0A8C4QD89</accession>
<sequence length="441" mass="49329">MMRRYSARRLSQRSKKVLPLGNDNAADLQRERQNVCGGVIVQNGKINPQDIPLGSYILVSGFDDSKPHVAQLLSLNDDGSTASVCWFARPSELPKRLLDKIHRPLHSQELFLCMEGERRQSLWSSKIDTDTILGPAQVKLLKADDPDPAADLDNVFVVHLSWDGRTVSPLTAEQLSSQLDPQAVVTTPSAEPSVPRNGTNGMNRRRSAKDCKPQVHVCRLTTEEIISLIFEEESTVTNESSKRGKVSSGHSTKTATRSPSVRKCNDRRDEPLPSPHTVKIRRTARENTKNVSIAEDCKTPIHKNDSPWCLRSASRLLAKSNGTAKTQSTVSDTSKRKKILEESVYEDIAETDEDSEEEEENEIDDDDDEEEEPEAERPKRSHRHVPRRRASQGKGHTISSPSMPCRSRPAVSSPGVLEDARGRLLRPLRPVKTLQDPKRRK</sequence>